<keyword evidence="2" id="KW-0689">Ribosomal protein</keyword>
<dbReference type="InterPro" id="IPR012677">
    <property type="entry name" value="Nucleotide-bd_a/b_plait_sf"/>
</dbReference>
<dbReference type="GeneID" id="95987710"/>
<keyword evidence="7" id="KW-1185">Reference proteome</keyword>
<dbReference type="PANTHER" id="PTHR12059:SF5">
    <property type="entry name" value="LARGE RIBOSOMAL SUBUNIT PROTEIN UL23M"/>
    <property type="match status" value="1"/>
</dbReference>
<dbReference type="InterPro" id="IPR013025">
    <property type="entry name" value="Ribosomal_uL23-like"/>
</dbReference>
<evidence type="ECO:0000256" key="4">
    <source>
        <dbReference type="ARBA" id="ARBA00039977"/>
    </source>
</evidence>
<dbReference type="Gene3D" id="3.30.70.330">
    <property type="match status" value="1"/>
</dbReference>
<dbReference type="InterPro" id="IPR012678">
    <property type="entry name" value="Ribosomal_uL23/eL15/eS24_sf"/>
</dbReference>
<sequence length="360" mass="40643">MSRIIRRALSTFPPLAAPGPSSTVTTAPLAVKKRRAEFPFAQRLSPLTDPSKFLGEGAEPFPAVMEERFQFLRSRGVLTGDEQAERGFFLETWQQYRSRERGHGVIGMKEHAEQAKEAGDKSAYITGLEQFFLAAKAKRDGVEYELPENVRPTLTGHRIYLPNIQIRLMRNHTAPGEAYDPWIATFRIPPSMTKNDLRSYLLAAYGLEVTFIRTDNYLAPLQRYTGGVIARPGGSKKNYKRAVVGLKEPFHYPDDVEEMRAGQWGGVEAGEAQAKQRESDLEQEYAIDQVKQYRKALAMKMHKGWRWRSATHDNAGNTIREIMRRREAREAAIDAEVAKGRTLVPEEPEPEPEADAKVAA</sequence>
<accession>A0ABR3PXS6</accession>
<evidence type="ECO:0000313" key="6">
    <source>
        <dbReference type="EMBL" id="KAL1407249.1"/>
    </source>
</evidence>
<reference evidence="6 7" key="1">
    <citation type="submission" date="2023-08" db="EMBL/GenBank/DDBJ databases">
        <title>Annotated Genome Sequence of Vanrija albida AlHP1.</title>
        <authorList>
            <person name="Herzog R."/>
        </authorList>
    </citation>
    <scope>NUCLEOTIDE SEQUENCE [LARGE SCALE GENOMIC DNA]</scope>
    <source>
        <strain evidence="6 7">AlHP1</strain>
    </source>
</reference>
<evidence type="ECO:0000256" key="2">
    <source>
        <dbReference type="ARBA" id="ARBA00022980"/>
    </source>
</evidence>
<evidence type="ECO:0000256" key="1">
    <source>
        <dbReference type="ARBA" id="ARBA00006700"/>
    </source>
</evidence>
<proteinExistence type="inferred from homology"/>
<organism evidence="6 7">
    <name type="scientific">Vanrija albida</name>
    <dbReference type="NCBI Taxonomy" id="181172"/>
    <lineage>
        <taxon>Eukaryota</taxon>
        <taxon>Fungi</taxon>
        <taxon>Dikarya</taxon>
        <taxon>Basidiomycota</taxon>
        <taxon>Agaricomycotina</taxon>
        <taxon>Tremellomycetes</taxon>
        <taxon>Trichosporonales</taxon>
        <taxon>Trichosporonaceae</taxon>
        <taxon>Vanrija</taxon>
    </lineage>
</organism>
<dbReference type="PANTHER" id="PTHR12059">
    <property type="entry name" value="RIBOSOMAL PROTEIN L23-RELATED"/>
    <property type="match status" value="1"/>
</dbReference>
<protein>
    <recommendedName>
        <fullName evidence="4">Large ribosomal subunit protein uL23m</fullName>
    </recommendedName>
</protein>
<dbReference type="Proteomes" id="UP001565368">
    <property type="component" value="Unassembled WGS sequence"/>
</dbReference>
<keyword evidence="3" id="KW-0687">Ribonucleoprotein</keyword>
<name>A0ABR3PXS6_9TREE</name>
<comment type="similarity">
    <text evidence="1">Belongs to the universal ribosomal protein uL23 family.</text>
</comment>
<evidence type="ECO:0000256" key="5">
    <source>
        <dbReference type="SAM" id="MobiDB-lite"/>
    </source>
</evidence>
<comment type="caution">
    <text evidence="6">The sequence shown here is derived from an EMBL/GenBank/DDBJ whole genome shotgun (WGS) entry which is preliminary data.</text>
</comment>
<dbReference type="RefSeq" id="XP_069207193.1">
    <property type="nucleotide sequence ID" value="XM_069355122.1"/>
</dbReference>
<dbReference type="SUPFAM" id="SSF54189">
    <property type="entry name" value="Ribosomal proteins S24e, L23 and L15e"/>
    <property type="match status" value="1"/>
</dbReference>
<dbReference type="EMBL" id="JBBXJM010000005">
    <property type="protein sequence ID" value="KAL1407249.1"/>
    <property type="molecule type" value="Genomic_DNA"/>
</dbReference>
<gene>
    <name evidence="6" type="ORF">Q8F55_006667</name>
</gene>
<evidence type="ECO:0000313" key="7">
    <source>
        <dbReference type="Proteomes" id="UP001565368"/>
    </source>
</evidence>
<evidence type="ECO:0000256" key="3">
    <source>
        <dbReference type="ARBA" id="ARBA00023274"/>
    </source>
</evidence>
<feature type="region of interest" description="Disordered" evidence="5">
    <location>
        <begin position="335"/>
        <end position="360"/>
    </location>
</feature>